<dbReference type="NCBIfam" id="TIGR02550">
    <property type="entry name" value="flagell_flgL"/>
    <property type="match status" value="1"/>
</dbReference>
<keyword evidence="3" id="KW-1185">Reference proteome</keyword>
<dbReference type="InterPro" id="IPR013384">
    <property type="entry name" value="Flagell_FlgL"/>
</dbReference>
<organism evidence="2 3">
    <name type="scientific">Conexibacter woesei (strain DSM 14684 / CCUG 47730 / CIP 108061 / JCM 11494 / NBRC 100937 / ID131577)</name>
    <dbReference type="NCBI Taxonomy" id="469383"/>
    <lineage>
        <taxon>Bacteria</taxon>
        <taxon>Bacillati</taxon>
        <taxon>Actinomycetota</taxon>
        <taxon>Thermoleophilia</taxon>
        <taxon>Solirubrobacterales</taxon>
        <taxon>Conexibacteraceae</taxon>
        <taxon>Conexibacter</taxon>
    </lineage>
</organism>
<proteinExistence type="predicted"/>
<evidence type="ECO:0000259" key="1">
    <source>
        <dbReference type="Pfam" id="PF00669"/>
    </source>
</evidence>
<dbReference type="AlphaFoldDB" id="D3EYQ4"/>
<dbReference type="GO" id="GO:0071973">
    <property type="term" value="P:bacterial-type flagellum-dependent cell motility"/>
    <property type="evidence" value="ECO:0007669"/>
    <property type="project" value="InterPro"/>
</dbReference>
<sequence>MAMRITAQMTARTTVRDLQGDLAQLSQLQRKMSSGKEITKPSDDPYGTGRALGLHGEVAGLQQYQKNVDDGTAWLNASDTALGKIGDAINRVRELLIRVGTDSAGQAARDAAASEVDQLIETIKQEANIQYAGRYVFAGTATDRQPYQLLGPDTFNGNTDRIQREIGPGVELDVNTDISGLFGNGQAAGDNRLLDTLRDIADNMRAGRGDDLRGTDIARLDANVDVLNGIRADVGARTNRMEIADGRLSSLEENSIELLSKVEDADTVKTLIEYTTQQAAYNMALRAGSNVVQNSLMDFLR</sequence>
<dbReference type="KEGG" id="cwo:Cwoe_0021"/>
<feature type="domain" description="Flagellin N-terminal" evidence="1">
    <location>
        <begin position="7"/>
        <end position="142"/>
    </location>
</feature>
<name>D3EYQ4_CONWI</name>
<dbReference type="GO" id="GO:0009424">
    <property type="term" value="C:bacterial-type flagellum hook"/>
    <property type="evidence" value="ECO:0007669"/>
    <property type="project" value="InterPro"/>
</dbReference>
<evidence type="ECO:0000313" key="2">
    <source>
        <dbReference type="EMBL" id="ADB48457.1"/>
    </source>
</evidence>
<dbReference type="HOGENOM" id="CLU_024437_2_1_11"/>
<dbReference type="eggNOG" id="COG1344">
    <property type="taxonomic scope" value="Bacteria"/>
</dbReference>
<keyword evidence="2" id="KW-0966">Cell projection</keyword>
<dbReference type="PANTHER" id="PTHR42792">
    <property type="entry name" value="FLAGELLIN"/>
    <property type="match status" value="1"/>
</dbReference>
<dbReference type="Pfam" id="PF00669">
    <property type="entry name" value="Flagellin_N"/>
    <property type="match status" value="1"/>
</dbReference>
<gene>
    <name evidence="2" type="ordered locus">Cwoe_0021</name>
</gene>
<dbReference type="InterPro" id="IPR001029">
    <property type="entry name" value="Flagellin_N"/>
</dbReference>
<keyword evidence="2" id="KW-0282">Flagellum</keyword>
<dbReference type="GO" id="GO:0005198">
    <property type="term" value="F:structural molecule activity"/>
    <property type="evidence" value="ECO:0007669"/>
    <property type="project" value="InterPro"/>
</dbReference>
<dbReference type="Proteomes" id="UP000008229">
    <property type="component" value="Chromosome"/>
</dbReference>
<dbReference type="PANTHER" id="PTHR42792:SF1">
    <property type="entry name" value="FLAGELLAR HOOK-ASSOCIATED PROTEIN 3"/>
    <property type="match status" value="1"/>
</dbReference>
<dbReference type="STRING" id="469383.Cwoe_0021"/>
<dbReference type="SUPFAM" id="SSF64518">
    <property type="entry name" value="Phase 1 flagellin"/>
    <property type="match status" value="1"/>
</dbReference>
<protein>
    <submittedName>
        <fullName evidence="2">Flagellar hook-associated protein 3</fullName>
    </submittedName>
</protein>
<accession>D3EYQ4</accession>
<dbReference type="EMBL" id="CP001854">
    <property type="protein sequence ID" value="ADB48457.1"/>
    <property type="molecule type" value="Genomic_DNA"/>
</dbReference>
<keyword evidence="2" id="KW-0969">Cilium</keyword>
<dbReference type="Gene3D" id="1.20.1330.10">
    <property type="entry name" value="f41 fragment of flagellin, N-terminal domain"/>
    <property type="match status" value="1"/>
</dbReference>
<reference evidence="3" key="2">
    <citation type="submission" date="2010-01" db="EMBL/GenBank/DDBJ databases">
        <title>The complete genome of Conexibacter woesei DSM 14684.</title>
        <authorList>
            <consortium name="US DOE Joint Genome Institute (JGI-PGF)"/>
            <person name="Lucas S."/>
            <person name="Copeland A."/>
            <person name="Lapidus A."/>
            <person name="Glavina del Rio T."/>
            <person name="Dalin E."/>
            <person name="Tice H."/>
            <person name="Bruce D."/>
            <person name="Goodwin L."/>
            <person name="Pitluck S."/>
            <person name="Kyrpides N."/>
            <person name="Mavromatis K."/>
            <person name="Ivanova N."/>
            <person name="Mikhailova N."/>
            <person name="Chertkov O."/>
            <person name="Brettin T."/>
            <person name="Detter J.C."/>
            <person name="Han C."/>
            <person name="Larimer F."/>
            <person name="Land M."/>
            <person name="Hauser L."/>
            <person name="Markowitz V."/>
            <person name="Cheng J.-F."/>
            <person name="Hugenholtz P."/>
            <person name="Woyke T."/>
            <person name="Wu D."/>
            <person name="Pukall R."/>
            <person name="Steenblock K."/>
            <person name="Schneider S."/>
            <person name="Klenk H.-P."/>
            <person name="Eisen J.A."/>
        </authorList>
    </citation>
    <scope>NUCLEOTIDE SEQUENCE [LARGE SCALE GENOMIC DNA]</scope>
    <source>
        <strain evidence="3">DSM 14684 / CIP 108061 / JCM 11494 / NBRC 100937 / ID131577</strain>
    </source>
</reference>
<reference evidence="2 3" key="1">
    <citation type="journal article" date="2010" name="Stand. Genomic Sci.">
        <title>Complete genome sequence of Conexibacter woesei type strain (ID131577).</title>
        <authorList>
            <person name="Pukall R."/>
            <person name="Lapidus A."/>
            <person name="Glavina Del Rio T."/>
            <person name="Copeland A."/>
            <person name="Tice H."/>
            <person name="Cheng J.-F."/>
            <person name="Lucas S."/>
            <person name="Chen F."/>
            <person name="Nolan M."/>
            <person name="Bruce D."/>
            <person name="Goodwin L."/>
            <person name="Pitluck S."/>
            <person name="Mavromatis K."/>
            <person name="Ivanova N."/>
            <person name="Ovchinnikova G."/>
            <person name="Pati A."/>
            <person name="Chen A."/>
            <person name="Palaniappan K."/>
            <person name="Land M."/>
            <person name="Hauser L."/>
            <person name="Chang Y.-J."/>
            <person name="Jeffries C.D."/>
            <person name="Chain P."/>
            <person name="Meincke L."/>
            <person name="Sims D."/>
            <person name="Brettin T."/>
            <person name="Detter J.C."/>
            <person name="Rohde M."/>
            <person name="Goeker M."/>
            <person name="Bristow J."/>
            <person name="Eisen J.A."/>
            <person name="Markowitz V."/>
            <person name="Kyrpides N.C."/>
            <person name="Klenk H.-P."/>
            <person name="Hugenholtz P."/>
        </authorList>
    </citation>
    <scope>NUCLEOTIDE SEQUENCE [LARGE SCALE GENOMIC DNA]</scope>
    <source>
        <strain evidence="3">DSM 14684 / CIP 108061 / JCM 11494 / NBRC 100937 / ID131577</strain>
    </source>
</reference>
<dbReference type="InterPro" id="IPR001492">
    <property type="entry name" value="Flagellin"/>
</dbReference>
<evidence type="ECO:0000313" key="3">
    <source>
        <dbReference type="Proteomes" id="UP000008229"/>
    </source>
</evidence>